<feature type="region of interest" description="Disordered" evidence="5">
    <location>
        <begin position="395"/>
        <end position="430"/>
    </location>
</feature>
<comment type="caution">
    <text evidence="8">The sequence shown here is derived from an EMBL/GenBank/DDBJ whole genome shotgun (WGS) entry which is preliminary data.</text>
</comment>
<feature type="compositionally biased region" description="Polar residues" evidence="5">
    <location>
        <begin position="40"/>
        <end position="50"/>
    </location>
</feature>
<feature type="compositionally biased region" description="Basic and acidic residues" evidence="5">
    <location>
        <begin position="1"/>
        <end position="26"/>
    </location>
</feature>
<dbReference type="SUPFAM" id="SSF109905">
    <property type="entry name" value="Surp module (SWAP domain)"/>
    <property type="match status" value="1"/>
</dbReference>
<feature type="compositionally biased region" description="Low complexity" evidence="5">
    <location>
        <begin position="68"/>
        <end position="93"/>
    </location>
</feature>
<evidence type="ECO:0000256" key="1">
    <source>
        <dbReference type="ARBA" id="ARBA00004123"/>
    </source>
</evidence>
<evidence type="ECO:0000313" key="9">
    <source>
        <dbReference type="Proteomes" id="UP001159405"/>
    </source>
</evidence>
<evidence type="ECO:0000256" key="4">
    <source>
        <dbReference type="ARBA" id="ARBA00023242"/>
    </source>
</evidence>
<dbReference type="PROSITE" id="PS50174">
    <property type="entry name" value="G_PATCH"/>
    <property type="match status" value="1"/>
</dbReference>
<comment type="subcellular location">
    <subcellularLocation>
        <location evidence="1">Nucleus</location>
    </subcellularLocation>
</comment>
<dbReference type="PROSITE" id="PS50128">
    <property type="entry name" value="SURP"/>
    <property type="match status" value="1"/>
</dbReference>
<evidence type="ECO:0000313" key="8">
    <source>
        <dbReference type="EMBL" id="CAH3145215.1"/>
    </source>
</evidence>
<keyword evidence="4" id="KW-0539">Nucleus</keyword>
<feature type="region of interest" description="Disordered" evidence="5">
    <location>
        <begin position="281"/>
        <end position="310"/>
    </location>
</feature>
<keyword evidence="3" id="KW-0508">mRNA splicing</keyword>
<feature type="compositionally biased region" description="Basic and acidic residues" evidence="5">
    <location>
        <begin position="285"/>
        <end position="296"/>
    </location>
</feature>
<feature type="region of interest" description="Disordered" evidence="5">
    <location>
        <begin position="1"/>
        <end position="98"/>
    </location>
</feature>
<evidence type="ECO:0000259" key="7">
    <source>
        <dbReference type="PROSITE" id="PS50174"/>
    </source>
</evidence>
<evidence type="ECO:0000256" key="3">
    <source>
        <dbReference type="ARBA" id="ARBA00023187"/>
    </source>
</evidence>
<dbReference type="SMART" id="SM00648">
    <property type="entry name" value="SWAP"/>
    <property type="match status" value="1"/>
</dbReference>
<feature type="domain" description="G-patch" evidence="7">
    <location>
        <begin position="376"/>
        <end position="423"/>
    </location>
</feature>
<dbReference type="Gene3D" id="1.10.10.790">
    <property type="entry name" value="Surp module"/>
    <property type="match status" value="1"/>
</dbReference>
<dbReference type="PANTHER" id="PTHR23340">
    <property type="entry name" value="ARGININE/SERINE RICH SPLICING FACTOR SF4/14"/>
    <property type="match status" value="1"/>
</dbReference>
<feature type="region of interest" description="Disordered" evidence="5">
    <location>
        <begin position="194"/>
        <end position="228"/>
    </location>
</feature>
<keyword evidence="9" id="KW-1185">Reference proteome</keyword>
<gene>
    <name evidence="8" type="ORF">PLOB_00044417</name>
</gene>
<keyword evidence="2" id="KW-0507">mRNA processing</keyword>
<organism evidence="8 9">
    <name type="scientific">Porites lobata</name>
    <dbReference type="NCBI Taxonomy" id="104759"/>
    <lineage>
        <taxon>Eukaryota</taxon>
        <taxon>Metazoa</taxon>
        <taxon>Cnidaria</taxon>
        <taxon>Anthozoa</taxon>
        <taxon>Hexacorallia</taxon>
        <taxon>Scleractinia</taxon>
        <taxon>Fungiina</taxon>
        <taxon>Poritidae</taxon>
        <taxon>Porites</taxon>
    </lineage>
</organism>
<dbReference type="SMART" id="SM00443">
    <property type="entry name" value="G_patch"/>
    <property type="match status" value="1"/>
</dbReference>
<dbReference type="PANTHER" id="PTHR23340:SF0">
    <property type="entry name" value="SURP AND G-PATCH DOMAIN-CONTAINING PROTEIN 1 ISOFORM X1"/>
    <property type="match status" value="1"/>
</dbReference>
<dbReference type="Pfam" id="PF01805">
    <property type="entry name" value="Surp"/>
    <property type="match status" value="1"/>
</dbReference>
<accession>A0ABN8PLM8</accession>
<dbReference type="InterPro" id="IPR035967">
    <property type="entry name" value="SWAP/Surp_sf"/>
</dbReference>
<evidence type="ECO:0000256" key="2">
    <source>
        <dbReference type="ARBA" id="ARBA00022664"/>
    </source>
</evidence>
<dbReference type="Proteomes" id="UP001159405">
    <property type="component" value="Unassembled WGS sequence"/>
</dbReference>
<proteinExistence type="predicted"/>
<dbReference type="InterPro" id="IPR000467">
    <property type="entry name" value="G_patch_dom"/>
</dbReference>
<dbReference type="Pfam" id="PF01585">
    <property type="entry name" value="G-patch"/>
    <property type="match status" value="1"/>
</dbReference>
<protein>
    <recommendedName>
        <fullName evidence="10">SURP and G-patch domain-containing protein 1</fullName>
    </recommendedName>
</protein>
<dbReference type="InterPro" id="IPR040169">
    <property type="entry name" value="SUGP1/2"/>
</dbReference>
<evidence type="ECO:0000259" key="6">
    <source>
        <dbReference type="PROSITE" id="PS50128"/>
    </source>
</evidence>
<evidence type="ECO:0008006" key="10">
    <source>
        <dbReference type="Google" id="ProtNLM"/>
    </source>
</evidence>
<dbReference type="EMBL" id="CALNXK010000075">
    <property type="protein sequence ID" value="CAH3145215.1"/>
    <property type="molecule type" value="Genomic_DNA"/>
</dbReference>
<sequence length="459" mass="51573">MASMDRQKLVEDKKQELLRRIAEKKKNSQTTQPPLPSSYGGATQIIQNPAPSGPKMFVNDGNFLARFQAMQQQQKTQEANSSSTATTGAASSSDCRPTVSMKLTTVKKSTPAKPARPDVFETPEEIEENVPPPEDQAILDAIEVLAARVVRGGDQVERSAIQDNVNNPHYRFLFDVNSQDHKYYRNLVKNLRPGVSNAASSGERKRKRKSRWDTDAPKGASSSSSNNDAAVAAALAVAAEIEHSIPMSNREEEERQKQIREQQEIQQMYMKILAQRAAYQASDAVKQDNDKPKYEYDSDEDTEGGTWEHKKRKKEMLKTLDKAQELTVKGKGKHHIGDFLPADELKKFTAKVKAVKGESSLDNYDFSDYAEHKIKEDNIGYKMLQQAGWKEGMGLGSQGQGITAPVNKGRSADELGGLGEEKPGEIQREDDEFDLYRKRMMLAYRFRPNPLNNPRRPYY</sequence>
<feature type="domain" description="SURP motif" evidence="6">
    <location>
        <begin position="141"/>
        <end position="184"/>
    </location>
</feature>
<reference evidence="8 9" key="1">
    <citation type="submission" date="2022-05" db="EMBL/GenBank/DDBJ databases">
        <authorList>
            <consortium name="Genoscope - CEA"/>
            <person name="William W."/>
        </authorList>
    </citation>
    <scope>NUCLEOTIDE SEQUENCE [LARGE SCALE GENOMIC DNA]</scope>
</reference>
<dbReference type="InterPro" id="IPR000061">
    <property type="entry name" value="Surp"/>
</dbReference>
<name>A0ABN8PLM8_9CNID</name>
<evidence type="ECO:0000256" key="5">
    <source>
        <dbReference type="SAM" id="MobiDB-lite"/>
    </source>
</evidence>